<dbReference type="SUPFAM" id="SSF56112">
    <property type="entry name" value="Protein kinase-like (PK-like)"/>
    <property type="match status" value="1"/>
</dbReference>
<dbReference type="InterPro" id="IPR011009">
    <property type="entry name" value="Kinase-like_dom_sf"/>
</dbReference>
<accession>A0A9P8CWF3</accession>
<feature type="region of interest" description="Disordered" evidence="1">
    <location>
        <begin position="383"/>
        <end position="404"/>
    </location>
</feature>
<dbReference type="EMBL" id="JAIFTL010000243">
    <property type="protein sequence ID" value="KAG9320964.1"/>
    <property type="molecule type" value="Genomic_DNA"/>
</dbReference>
<dbReference type="Pfam" id="PF07714">
    <property type="entry name" value="PK_Tyr_Ser-Thr"/>
    <property type="match status" value="2"/>
</dbReference>
<organism evidence="3 4">
    <name type="scientific">Mortierella alpina</name>
    <name type="common">Oleaginous fungus</name>
    <name type="synonym">Mortierella renispora</name>
    <dbReference type="NCBI Taxonomy" id="64518"/>
    <lineage>
        <taxon>Eukaryota</taxon>
        <taxon>Fungi</taxon>
        <taxon>Fungi incertae sedis</taxon>
        <taxon>Mucoromycota</taxon>
        <taxon>Mortierellomycotina</taxon>
        <taxon>Mortierellomycetes</taxon>
        <taxon>Mortierellales</taxon>
        <taxon>Mortierellaceae</taxon>
        <taxon>Mortierella</taxon>
    </lineage>
</organism>
<dbReference type="GO" id="GO:0005524">
    <property type="term" value="F:ATP binding"/>
    <property type="evidence" value="ECO:0007669"/>
    <property type="project" value="InterPro"/>
</dbReference>
<evidence type="ECO:0000313" key="3">
    <source>
        <dbReference type="EMBL" id="KAG9320964.1"/>
    </source>
</evidence>
<proteinExistence type="predicted"/>
<sequence>MLHYQKNRCKQLSRTFLSFAQGLERAPSPLSDEDIKVLISNVIPASEIKKLSIGVDAGGMGIIHVAEWKGIKVAIKEASAQVISKEVEIYSLMRGYEGVVQFYGVTYPPGLNNLCIVTKYAENGSLSWHLKIAFERLTWDNKLTLATEIASSVAHLHQEGIYHRDLHGGNILIDGSGKAMLTDFGASTVIEDRAVSSMDELTIATTMTPEEQSKFVGEIEMIPSFSNASSGPGPLVDSGTKSQNSSLQENSVQAGVCVLLENDKPDDDGKQVPLIGVMAYIAPERFRKPQFFDARCDIYSLGVLLWELTSGHSAFSKMPQDVQLAVSILNGKRELAVEGTPELYRELYERCWESDPELRPSLDEILTTLDEVRSQLTEDELAVTRKRTSTHGETEAGFTESVSIPRPTSDCQKYVLVE</sequence>
<dbReference type="Proteomes" id="UP000717515">
    <property type="component" value="Unassembled WGS sequence"/>
</dbReference>
<dbReference type="InterPro" id="IPR051681">
    <property type="entry name" value="Ser/Thr_Kinases-Pseudokinases"/>
</dbReference>
<reference evidence="3" key="1">
    <citation type="submission" date="2021-07" db="EMBL/GenBank/DDBJ databases">
        <title>Draft genome of Mortierella alpina, strain LL118, isolated from an aspen leaf litter sample.</title>
        <authorList>
            <person name="Yang S."/>
            <person name="Vinatzer B.A."/>
        </authorList>
    </citation>
    <scope>NUCLEOTIDE SEQUENCE</scope>
    <source>
        <strain evidence="3">LL118</strain>
    </source>
</reference>
<evidence type="ECO:0000313" key="4">
    <source>
        <dbReference type="Proteomes" id="UP000717515"/>
    </source>
</evidence>
<dbReference type="PROSITE" id="PS50011">
    <property type="entry name" value="PROTEIN_KINASE_DOM"/>
    <property type="match status" value="1"/>
</dbReference>
<dbReference type="PANTHER" id="PTHR44329">
    <property type="entry name" value="SERINE/THREONINE-PROTEIN KINASE TNNI3K-RELATED"/>
    <property type="match status" value="1"/>
</dbReference>
<protein>
    <recommendedName>
        <fullName evidence="2">Protein kinase domain-containing protein</fullName>
    </recommendedName>
</protein>
<dbReference type="InterPro" id="IPR000719">
    <property type="entry name" value="Prot_kinase_dom"/>
</dbReference>
<name>A0A9P8CWF3_MORAP</name>
<dbReference type="AlphaFoldDB" id="A0A9P8CWF3"/>
<dbReference type="GO" id="GO:0004674">
    <property type="term" value="F:protein serine/threonine kinase activity"/>
    <property type="evidence" value="ECO:0007669"/>
    <property type="project" value="TreeGrafter"/>
</dbReference>
<dbReference type="Gene3D" id="1.10.510.10">
    <property type="entry name" value="Transferase(Phosphotransferase) domain 1"/>
    <property type="match status" value="2"/>
</dbReference>
<gene>
    <name evidence="3" type="ORF">KVV02_003453</name>
</gene>
<feature type="domain" description="Protein kinase" evidence="2">
    <location>
        <begin position="49"/>
        <end position="376"/>
    </location>
</feature>
<dbReference type="InterPro" id="IPR001245">
    <property type="entry name" value="Ser-Thr/Tyr_kinase_cat_dom"/>
</dbReference>
<evidence type="ECO:0000259" key="2">
    <source>
        <dbReference type="PROSITE" id="PS50011"/>
    </source>
</evidence>
<evidence type="ECO:0000256" key="1">
    <source>
        <dbReference type="SAM" id="MobiDB-lite"/>
    </source>
</evidence>
<comment type="caution">
    <text evidence="3">The sequence shown here is derived from an EMBL/GenBank/DDBJ whole genome shotgun (WGS) entry which is preliminary data.</text>
</comment>